<dbReference type="Proteomes" id="UP000223749">
    <property type="component" value="Chromosome"/>
</dbReference>
<dbReference type="OrthoDB" id="662072at2"/>
<dbReference type="RefSeq" id="WP_099437917.1">
    <property type="nucleotide sequence ID" value="NZ_CP024091.1"/>
</dbReference>
<keyword evidence="2" id="KW-0732">Signal</keyword>
<keyword evidence="1" id="KW-0676">Redox-active center</keyword>
<dbReference type="InterPro" id="IPR000866">
    <property type="entry name" value="AhpC/TSA"/>
</dbReference>
<organism evidence="4 5">
    <name type="scientific">Pedobacter ginsengisoli</name>
    <dbReference type="NCBI Taxonomy" id="363852"/>
    <lineage>
        <taxon>Bacteria</taxon>
        <taxon>Pseudomonadati</taxon>
        <taxon>Bacteroidota</taxon>
        <taxon>Sphingobacteriia</taxon>
        <taxon>Sphingobacteriales</taxon>
        <taxon>Sphingobacteriaceae</taxon>
        <taxon>Pedobacter</taxon>
    </lineage>
</organism>
<dbReference type="Pfam" id="PF00578">
    <property type="entry name" value="AhpC-TSA"/>
    <property type="match status" value="1"/>
</dbReference>
<feature type="chain" id="PRO_5013581653" description="Thioredoxin domain-containing protein" evidence="2">
    <location>
        <begin position="20"/>
        <end position="160"/>
    </location>
</feature>
<gene>
    <name evidence="4" type="ORF">CPT03_05600</name>
</gene>
<proteinExistence type="predicted"/>
<dbReference type="KEGG" id="pgs:CPT03_05600"/>
<dbReference type="SUPFAM" id="SSF52833">
    <property type="entry name" value="Thioredoxin-like"/>
    <property type="match status" value="1"/>
</dbReference>
<protein>
    <recommendedName>
        <fullName evidence="3">Thioredoxin domain-containing protein</fullName>
    </recommendedName>
</protein>
<reference evidence="4 5" key="1">
    <citation type="submission" date="2017-10" db="EMBL/GenBank/DDBJ databases">
        <title>Whole genome of Pedobacter ginsengisoli T01R-27 isolated from tomato rhizosphere.</title>
        <authorList>
            <person name="Weon H.-Y."/>
            <person name="Lee S.A."/>
            <person name="Sang M.K."/>
            <person name="Song J."/>
        </authorList>
    </citation>
    <scope>NUCLEOTIDE SEQUENCE [LARGE SCALE GENOMIC DNA]</scope>
    <source>
        <strain evidence="4 5">T01R-27</strain>
    </source>
</reference>
<sequence>MKRLIFSLILCAFSTIAFSQTLLPGSVLPTAVFYKTDGNAYSTTQIAKGKKALLMFFDATCEHCQRTAANMSKRTKELKNINVYMITQDEQRSIDYFFTNYGKPLQALKNVTILQDRDRVFIPLFHPKQYPSLYLYDTAKKLTFYSSNEKDLSKFFDLMK</sequence>
<dbReference type="InterPro" id="IPR036249">
    <property type="entry name" value="Thioredoxin-like_sf"/>
</dbReference>
<evidence type="ECO:0000259" key="3">
    <source>
        <dbReference type="PROSITE" id="PS51352"/>
    </source>
</evidence>
<dbReference type="InterPro" id="IPR017937">
    <property type="entry name" value="Thioredoxin_CS"/>
</dbReference>
<dbReference type="GO" id="GO:0016491">
    <property type="term" value="F:oxidoreductase activity"/>
    <property type="evidence" value="ECO:0007669"/>
    <property type="project" value="InterPro"/>
</dbReference>
<feature type="signal peptide" evidence="2">
    <location>
        <begin position="1"/>
        <end position="19"/>
    </location>
</feature>
<dbReference type="Gene3D" id="3.40.30.10">
    <property type="entry name" value="Glutaredoxin"/>
    <property type="match status" value="1"/>
</dbReference>
<dbReference type="PROSITE" id="PS00194">
    <property type="entry name" value="THIOREDOXIN_1"/>
    <property type="match status" value="1"/>
</dbReference>
<dbReference type="GO" id="GO:0016209">
    <property type="term" value="F:antioxidant activity"/>
    <property type="evidence" value="ECO:0007669"/>
    <property type="project" value="InterPro"/>
</dbReference>
<dbReference type="AlphaFoldDB" id="A0A2D1U2Z7"/>
<keyword evidence="5" id="KW-1185">Reference proteome</keyword>
<evidence type="ECO:0000256" key="2">
    <source>
        <dbReference type="SAM" id="SignalP"/>
    </source>
</evidence>
<evidence type="ECO:0000313" key="5">
    <source>
        <dbReference type="Proteomes" id="UP000223749"/>
    </source>
</evidence>
<accession>A0A2D1U2Z7</accession>
<dbReference type="EMBL" id="CP024091">
    <property type="protein sequence ID" value="ATP55975.1"/>
    <property type="molecule type" value="Genomic_DNA"/>
</dbReference>
<dbReference type="InterPro" id="IPR013766">
    <property type="entry name" value="Thioredoxin_domain"/>
</dbReference>
<evidence type="ECO:0000256" key="1">
    <source>
        <dbReference type="ARBA" id="ARBA00023284"/>
    </source>
</evidence>
<evidence type="ECO:0000313" key="4">
    <source>
        <dbReference type="EMBL" id="ATP55975.1"/>
    </source>
</evidence>
<name>A0A2D1U2Z7_9SPHI</name>
<dbReference type="PROSITE" id="PS51352">
    <property type="entry name" value="THIOREDOXIN_2"/>
    <property type="match status" value="1"/>
</dbReference>
<feature type="domain" description="Thioredoxin" evidence="3">
    <location>
        <begin position="22"/>
        <end position="160"/>
    </location>
</feature>